<proteinExistence type="predicted"/>
<dbReference type="InterPro" id="IPR007314">
    <property type="entry name" value="Cofac_haem-bd_dom"/>
</dbReference>
<sequence length="326" mass="37608">MGNPQKIIAVTIPSTTLFRSWQIFYRLASPLGQRLGQWRSLHPWPPLVLTLAIALFFVGTPSSKAQQVWRGTEAVTLQQAYGEWQRQHILYLGETHDSVADHAAQLLILQELQRRRPLAIALEMIQRPFQAALDAYIRGEITEMELLVQTQYAQRWGFPWSLYAPIFRFAKEQQIPLIALNTPTEVTRQVARQGLESLGEEDFRYIPPLADMDLSNTAYRDRLQEIFMAAHQGLSHSMNFEFFYQAQVLWDETMAKVIAQHHQQHPDRLIVVLTGRGHVYFGDGIPQRVQRRLSPNLRQAIILLNPTATEKAKPHIADWFWQSDPP</sequence>
<dbReference type="eggNOG" id="COG3016">
    <property type="taxonomic scope" value="Bacteria"/>
</dbReference>
<dbReference type="Pfam" id="PF04187">
    <property type="entry name" value="Cofac_haem_bdg"/>
    <property type="match status" value="1"/>
</dbReference>
<organism evidence="2 3">
    <name type="scientific">Thermosynechococcus vestitus (strain NIES-2133 / IAM M-273 / BP-1)</name>
    <dbReference type="NCBI Taxonomy" id="197221"/>
    <lineage>
        <taxon>Bacteria</taxon>
        <taxon>Bacillati</taxon>
        <taxon>Cyanobacteriota</taxon>
        <taxon>Cyanophyceae</taxon>
        <taxon>Acaryochloridales</taxon>
        <taxon>Thermosynechococcaceae</taxon>
        <taxon>Thermosynechococcus</taxon>
    </lineage>
</organism>
<evidence type="ECO:0000259" key="1">
    <source>
        <dbReference type="Pfam" id="PF04187"/>
    </source>
</evidence>
<dbReference type="KEGG" id="tel:tll1264"/>
<dbReference type="Proteomes" id="UP000000440">
    <property type="component" value="Chromosome"/>
</dbReference>
<gene>
    <name evidence="2" type="ordered locus">tll1264</name>
</gene>
<dbReference type="SUPFAM" id="SSF159501">
    <property type="entry name" value="EreA/ChaN-like"/>
    <property type="match status" value="1"/>
</dbReference>
<name>Q8DJG1_THEVB</name>
<protein>
    <submittedName>
        <fullName evidence="2">Tll1264 protein</fullName>
    </submittedName>
</protein>
<accession>Q8DJG1</accession>
<dbReference type="CDD" id="cd14727">
    <property type="entry name" value="ChanN-like"/>
    <property type="match status" value="1"/>
</dbReference>
<reference evidence="2 3" key="1">
    <citation type="journal article" date="2002" name="DNA Res.">
        <title>Complete genome structure of the thermophilic cyanobacterium Thermosynechococcus elongatus BP-1.</title>
        <authorList>
            <person name="Nakamura Y."/>
            <person name="Kaneko T."/>
            <person name="Sato S."/>
            <person name="Ikeuchi M."/>
            <person name="Katoh H."/>
            <person name="Sasamoto S."/>
            <person name="Watanabe A."/>
            <person name="Iriguchi M."/>
            <person name="Kawashima K."/>
            <person name="Kimura T."/>
            <person name="Kishida Y."/>
            <person name="Kiyokawa C."/>
            <person name="Kohara M."/>
            <person name="Matsumoto M."/>
            <person name="Matsuno A."/>
            <person name="Nakazaki N."/>
            <person name="Shimpo S."/>
            <person name="Sugimoto M."/>
            <person name="Takeuchi C."/>
            <person name="Yamada M."/>
            <person name="Tabata S."/>
        </authorList>
    </citation>
    <scope>NUCLEOTIDE SEQUENCE [LARGE SCALE GENOMIC DNA]</scope>
    <source>
        <strain evidence="3">IAM M-273 / NIES-2133 / BP-1</strain>
    </source>
</reference>
<evidence type="ECO:0000313" key="2">
    <source>
        <dbReference type="EMBL" id="BAC08816.1"/>
    </source>
</evidence>
<dbReference type="AlphaFoldDB" id="Q8DJG1"/>
<dbReference type="EnsemblBacteria" id="BAC08816">
    <property type="protein sequence ID" value="BAC08816"/>
    <property type="gene ID" value="BAC08816"/>
</dbReference>
<feature type="domain" description="Haem-binding uptake Tiki superfamily ChaN" evidence="1">
    <location>
        <begin position="83"/>
        <end position="289"/>
    </location>
</feature>
<dbReference type="EMBL" id="BA000039">
    <property type="protein sequence ID" value="BAC08816.1"/>
    <property type="molecule type" value="Genomic_DNA"/>
</dbReference>
<dbReference type="Gene3D" id="3.40.50.11550">
    <property type="match status" value="1"/>
</dbReference>
<keyword evidence="3" id="KW-1185">Reference proteome</keyword>
<evidence type="ECO:0000313" key="3">
    <source>
        <dbReference type="Proteomes" id="UP000000440"/>
    </source>
</evidence>
<dbReference type="PATRIC" id="fig|197221.4.peg.1331"/>
<dbReference type="STRING" id="197221.gene:10747860"/>